<dbReference type="Proteomes" id="UP000798662">
    <property type="component" value="Chromosome 2"/>
</dbReference>
<name>A0ACC3C094_PYRYE</name>
<gene>
    <name evidence="1" type="ORF">I4F81_006141</name>
</gene>
<sequence length="279" mass="29348">MVLACTQPKSRLRQRPRVTAATASAAVGRPLCLPMELSGVVPWGRTADEYERMFGLSRAVDLPRRILGVADGPASFNAEWTAAGGAVTSVDPLYAATPAAIAARYADARAEVLAAVAANQGAYVWGHALGQLRDLEDLADHRDAAMSAFTADLDAGLGAGRYLPGGLPSLPLPANAADLALVSHYLFLYSREVDEAAHLAAVDELLRCAPEARIFPLLTLGGEPSPHLGAVVGHAKRRGWVARVKRVAYEVQRDGNQVLIVSRRSGVGQGEGEGRAGEG</sequence>
<organism evidence="1 2">
    <name type="scientific">Pyropia yezoensis</name>
    <name type="common">Susabi-nori</name>
    <name type="synonym">Porphyra yezoensis</name>
    <dbReference type="NCBI Taxonomy" id="2788"/>
    <lineage>
        <taxon>Eukaryota</taxon>
        <taxon>Rhodophyta</taxon>
        <taxon>Bangiophyceae</taxon>
        <taxon>Bangiales</taxon>
        <taxon>Bangiaceae</taxon>
        <taxon>Pyropia</taxon>
    </lineage>
</organism>
<evidence type="ECO:0000313" key="1">
    <source>
        <dbReference type="EMBL" id="KAK1863587.1"/>
    </source>
</evidence>
<evidence type="ECO:0000313" key="2">
    <source>
        <dbReference type="Proteomes" id="UP000798662"/>
    </source>
</evidence>
<dbReference type="EMBL" id="CM020619">
    <property type="protein sequence ID" value="KAK1863587.1"/>
    <property type="molecule type" value="Genomic_DNA"/>
</dbReference>
<accession>A0ACC3C094</accession>
<proteinExistence type="predicted"/>
<keyword evidence="2" id="KW-1185">Reference proteome</keyword>
<protein>
    <submittedName>
        <fullName evidence="1">Uncharacterized protein</fullName>
    </submittedName>
</protein>
<comment type="caution">
    <text evidence="1">The sequence shown here is derived from an EMBL/GenBank/DDBJ whole genome shotgun (WGS) entry which is preliminary data.</text>
</comment>
<reference evidence="1" key="1">
    <citation type="submission" date="2019-11" db="EMBL/GenBank/DDBJ databases">
        <title>Nori genome reveals adaptations in red seaweeds to the harsh intertidal environment.</title>
        <authorList>
            <person name="Wang D."/>
            <person name="Mao Y."/>
        </authorList>
    </citation>
    <scope>NUCLEOTIDE SEQUENCE</scope>
    <source>
        <tissue evidence="1">Gametophyte</tissue>
    </source>
</reference>